<evidence type="ECO:0000313" key="7">
    <source>
        <dbReference type="EMBL" id="MQM72115.1"/>
    </source>
</evidence>
<keyword evidence="7" id="KW-0808">Transferase</keyword>
<dbReference type="Gene3D" id="1.10.10.10">
    <property type="entry name" value="Winged helix-like DNA-binding domain superfamily/Winged helix DNA-binding domain"/>
    <property type="match status" value="1"/>
</dbReference>
<evidence type="ECO:0000256" key="5">
    <source>
        <dbReference type="ARBA" id="ARBA00023163"/>
    </source>
</evidence>
<dbReference type="Proteomes" id="UP000473648">
    <property type="component" value="Unassembled WGS sequence"/>
</dbReference>
<dbReference type="GO" id="GO:0003677">
    <property type="term" value="F:DNA binding"/>
    <property type="evidence" value="ECO:0007669"/>
    <property type="project" value="UniProtKB-KW"/>
</dbReference>
<keyword evidence="5" id="KW-0804">Transcription</keyword>
<keyword evidence="7" id="KW-0032">Aminotransferase</keyword>
<evidence type="ECO:0000256" key="3">
    <source>
        <dbReference type="ARBA" id="ARBA00023015"/>
    </source>
</evidence>
<sequence length="466" mass="52105">MLTYHFKSGGDPLYIQLYQDIKSDILSGSLAPGEALPGKRPFAKQLGVSVSTVENAYGQLMAEGYITSMPRRGFYVAEVKTLPQTPEAVPARHEPDPVLASLHTVLSQRHWFADFQSNQTDPASFPFTLWAKLTREVLNDDQVALMTNPPAGGTMALRTAIADHLRDFRGLVVAPEQIIVGAGTEYLYTLLIQLLGFDRIYAVESPGYRKILQVYQAHRLKTAKIALDHQGLRPDLLEDSGASIVHITPSHHFPTGITMPIARRYEMLGWANRSADRIIIEDDYDSEFRMTGRPLPPLAAIDMTGRVIYMNTFTKSLASTIRVSYMVLPPALTAAFYRKLRFYACTVSTFEQAALSRFIAEGHYEKHINRMRQTYRRRRDALMRAVADSPMAKIASISEENAGLHFVLTLKTKKRDADIVRDAAKRGIRVAPLEDAGAHRFLINYSSIPESVIPEAVRRLSEAVTA</sequence>
<evidence type="ECO:0000259" key="6">
    <source>
        <dbReference type="PROSITE" id="PS50949"/>
    </source>
</evidence>
<name>A0A6L5GPD4_9FIRM</name>
<reference evidence="7" key="1">
    <citation type="journal article" date="2020" name="Appl. Environ. Microbiol.">
        <title>Medium-Chain Fatty Acid Synthesis by 'Candidatus Weimeria bifida' gen. nov., sp. nov., and 'Candidatus Pseudoramibacter fermentans' sp. nov.</title>
        <authorList>
            <person name="Scarborough M.J."/>
            <person name="Myers K.S."/>
            <person name="Donohue T.J."/>
            <person name="Noguera D.R."/>
        </authorList>
    </citation>
    <scope>NUCLEOTIDE SEQUENCE</scope>
    <source>
        <strain evidence="7">EUB1.1</strain>
    </source>
</reference>
<keyword evidence="8" id="KW-1185">Reference proteome</keyword>
<dbReference type="EMBL" id="VOGB01000003">
    <property type="protein sequence ID" value="MQM72115.1"/>
    <property type="molecule type" value="Genomic_DNA"/>
</dbReference>
<dbReference type="GO" id="GO:0003700">
    <property type="term" value="F:DNA-binding transcription factor activity"/>
    <property type="evidence" value="ECO:0007669"/>
    <property type="project" value="InterPro"/>
</dbReference>
<evidence type="ECO:0000256" key="1">
    <source>
        <dbReference type="ARBA" id="ARBA00005384"/>
    </source>
</evidence>
<dbReference type="CDD" id="cd07377">
    <property type="entry name" value="WHTH_GntR"/>
    <property type="match status" value="1"/>
</dbReference>
<dbReference type="InterPro" id="IPR000524">
    <property type="entry name" value="Tscrpt_reg_HTH_GntR"/>
</dbReference>
<comment type="similarity">
    <text evidence="1">In the C-terminal section; belongs to the class-I pyridoxal-phosphate-dependent aminotransferase family.</text>
</comment>
<dbReference type="CDD" id="cd00609">
    <property type="entry name" value="AAT_like"/>
    <property type="match status" value="1"/>
</dbReference>
<dbReference type="InterPro" id="IPR015421">
    <property type="entry name" value="PyrdxlP-dep_Trfase_major"/>
</dbReference>
<dbReference type="PANTHER" id="PTHR46577:SF1">
    <property type="entry name" value="HTH-TYPE TRANSCRIPTIONAL REGULATORY PROTEIN GABR"/>
    <property type="match status" value="1"/>
</dbReference>
<dbReference type="PANTHER" id="PTHR46577">
    <property type="entry name" value="HTH-TYPE TRANSCRIPTIONAL REGULATORY PROTEIN GABR"/>
    <property type="match status" value="1"/>
</dbReference>
<dbReference type="InterPro" id="IPR015424">
    <property type="entry name" value="PyrdxlP-dep_Trfase"/>
</dbReference>
<evidence type="ECO:0000313" key="8">
    <source>
        <dbReference type="Proteomes" id="UP000473648"/>
    </source>
</evidence>
<comment type="caution">
    <text evidence="7">The sequence shown here is derived from an EMBL/GenBank/DDBJ whole genome shotgun (WGS) entry which is preliminary data.</text>
</comment>
<dbReference type="Gene3D" id="3.40.640.10">
    <property type="entry name" value="Type I PLP-dependent aspartate aminotransferase-like (Major domain)"/>
    <property type="match status" value="1"/>
</dbReference>
<dbReference type="AlphaFoldDB" id="A0A6L5GPD4"/>
<dbReference type="SMART" id="SM00345">
    <property type="entry name" value="HTH_GNTR"/>
    <property type="match status" value="1"/>
</dbReference>
<accession>A0A6L5GPD4</accession>
<proteinExistence type="inferred from homology"/>
<dbReference type="InterPro" id="IPR036388">
    <property type="entry name" value="WH-like_DNA-bd_sf"/>
</dbReference>
<evidence type="ECO:0000256" key="4">
    <source>
        <dbReference type="ARBA" id="ARBA00023125"/>
    </source>
</evidence>
<dbReference type="PROSITE" id="PS50949">
    <property type="entry name" value="HTH_GNTR"/>
    <property type="match status" value="1"/>
</dbReference>
<gene>
    <name evidence="7" type="ORF">FRC53_01525</name>
</gene>
<dbReference type="SUPFAM" id="SSF46785">
    <property type="entry name" value="Winged helix' DNA-binding domain"/>
    <property type="match status" value="1"/>
</dbReference>
<organism evidence="7 8">
    <name type="scientific">Candidatus Pseudoramibacter fermentans</name>
    <dbReference type="NCBI Taxonomy" id="2594427"/>
    <lineage>
        <taxon>Bacteria</taxon>
        <taxon>Bacillati</taxon>
        <taxon>Bacillota</taxon>
        <taxon>Clostridia</taxon>
        <taxon>Eubacteriales</taxon>
        <taxon>Eubacteriaceae</taxon>
        <taxon>Pseudoramibacter</taxon>
    </lineage>
</organism>
<dbReference type="Pfam" id="PF00392">
    <property type="entry name" value="GntR"/>
    <property type="match status" value="1"/>
</dbReference>
<protein>
    <submittedName>
        <fullName evidence="7">PLP-dependent aminotransferase family protein</fullName>
    </submittedName>
</protein>
<dbReference type="InterPro" id="IPR051446">
    <property type="entry name" value="HTH_trans_reg/aminotransferase"/>
</dbReference>
<dbReference type="InterPro" id="IPR036390">
    <property type="entry name" value="WH_DNA-bd_sf"/>
</dbReference>
<dbReference type="SUPFAM" id="SSF53383">
    <property type="entry name" value="PLP-dependent transferases"/>
    <property type="match status" value="1"/>
</dbReference>
<keyword evidence="3" id="KW-0805">Transcription regulation</keyword>
<dbReference type="GO" id="GO:0008483">
    <property type="term" value="F:transaminase activity"/>
    <property type="evidence" value="ECO:0007669"/>
    <property type="project" value="UniProtKB-KW"/>
</dbReference>
<keyword evidence="4" id="KW-0238">DNA-binding</keyword>
<evidence type="ECO:0000256" key="2">
    <source>
        <dbReference type="ARBA" id="ARBA00022898"/>
    </source>
</evidence>
<keyword evidence="2" id="KW-0663">Pyridoxal phosphate</keyword>
<feature type="domain" description="HTH gntR-type" evidence="6">
    <location>
        <begin position="11"/>
        <end position="79"/>
    </location>
</feature>